<dbReference type="Proteomes" id="UP000317778">
    <property type="component" value="Unassembled WGS sequence"/>
</dbReference>
<dbReference type="Pfam" id="PF01551">
    <property type="entry name" value="Peptidase_M23"/>
    <property type="match status" value="1"/>
</dbReference>
<dbReference type="SUPFAM" id="SSF51261">
    <property type="entry name" value="Duplicated hybrid motif"/>
    <property type="match status" value="1"/>
</dbReference>
<keyword evidence="1" id="KW-0732">Signal</keyword>
<accession>A0A532VA06</accession>
<proteinExistence type="predicted"/>
<feature type="coiled-coil region" evidence="2">
    <location>
        <begin position="57"/>
        <end position="105"/>
    </location>
</feature>
<evidence type="ECO:0000256" key="2">
    <source>
        <dbReference type="SAM" id="Coils"/>
    </source>
</evidence>
<comment type="caution">
    <text evidence="5">The sequence shown here is derived from an EMBL/GenBank/DDBJ whole genome shotgun (WGS) entry which is preliminary data.</text>
</comment>
<dbReference type="PANTHER" id="PTHR21666:SF289">
    <property type="entry name" value="L-ALA--D-GLU ENDOPEPTIDASE"/>
    <property type="match status" value="1"/>
</dbReference>
<sequence>MKRILPWLLVILVPFIMLPQPKAERQRELTKIRSRLSAVKKEISAFKKQEKGIAREIDLLQEQVSLTKRLISELRRSQLSTQAGIDSLQEAIDSLGTQLEGSKENLRKRLVSLYKRGQFYDLELVFGASSVAEIYDRIYFTRYAARAEERLFENLLDAKAKVEQKKDSLQLFNNELSALLGEQKAAKDSLTSAKRSKQKRLNKIQTSKKSKEKLRKELEARRHELERLIASMDQRPQPKPTGTVIEKGRGNLPWPVATRKVLASFGTIVHPRYKTRTFNDGIDIDCSGTKTVKAIHKGEVSYAAHLTGYGLLVIIDHQDGYYTIYSNLDKISVKTGQTVSQGQTLGTASDYLHFGVNKGGKFLNPINYLK</sequence>
<reference evidence="5 6" key="1">
    <citation type="submission" date="2017-06" db="EMBL/GenBank/DDBJ databases">
        <title>Novel microbial phyla capable of carbon fixation and sulfur reduction in deep-sea sediments.</title>
        <authorList>
            <person name="Huang J."/>
            <person name="Baker B."/>
            <person name="Wang Y."/>
        </authorList>
    </citation>
    <scope>NUCLEOTIDE SEQUENCE [LARGE SCALE GENOMIC DNA]</scope>
    <source>
        <strain evidence="5">B3_TA06</strain>
    </source>
</reference>
<dbReference type="Gene3D" id="6.10.250.3150">
    <property type="match status" value="1"/>
</dbReference>
<dbReference type="PANTHER" id="PTHR21666">
    <property type="entry name" value="PEPTIDASE-RELATED"/>
    <property type="match status" value="1"/>
</dbReference>
<evidence type="ECO:0000259" key="4">
    <source>
        <dbReference type="Pfam" id="PF01551"/>
    </source>
</evidence>
<dbReference type="Gene3D" id="2.70.70.10">
    <property type="entry name" value="Glucose Permease (Domain IIA)"/>
    <property type="match status" value="1"/>
</dbReference>
<dbReference type="AlphaFoldDB" id="A0A532VA06"/>
<evidence type="ECO:0000256" key="1">
    <source>
        <dbReference type="ARBA" id="ARBA00022729"/>
    </source>
</evidence>
<dbReference type="GO" id="GO:0004222">
    <property type="term" value="F:metalloendopeptidase activity"/>
    <property type="evidence" value="ECO:0007669"/>
    <property type="project" value="TreeGrafter"/>
</dbReference>
<feature type="coiled-coil region" evidence="2">
    <location>
        <begin position="145"/>
        <end position="175"/>
    </location>
</feature>
<evidence type="ECO:0000256" key="3">
    <source>
        <dbReference type="SAM" id="MobiDB-lite"/>
    </source>
</evidence>
<evidence type="ECO:0000313" key="6">
    <source>
        <dbReference type="Proteomes" id="UP000317778"/>
    </source>
</evidence>
<keyword evidence="2" id="KW-0175">Coiled coil</keyword>
<dbReference type="InterPro" id="IPR011055">
    <property type="entry name" value="Dup_hybrid_motif"/>
</dbReference>
<dbReference type="InterPro" id="IPR050570">
    <property type="entry name" value="Cell_wall_metabolism_enzyme"/>
</dbReference>
<dbReference type="EMBL" id="NJBO01000002">
    <property type="protein sequence ID" value="TKJ44035.1"/>
    <property type="molecule type" value="Genomic_DNA"/>
</dbReference>
<gene>
    <name evidence="5" type="ORF">CEE36_02640</name>
</gene>
<feature type="domain" description="M23ase beta-sheet core" evidence="4">
    <location>
        <begin position="278"/>
        <end position="365"/>
    </location>
</feature>
<feature type="compositionally biased region" description="Basic residues" evidence="3">
    <location>
        <begin position="194"/>
        <end position="213"/>
    </location>
</feature>
<protein>
    <recommendedName>
        <fullName evidence="4">M23ase beta-sheet core domain-containing protein</fullName>
    </recommendedName>
</protein>
<organism evidence="5 6">
    <name type="scientific">candidate division TA06 bacterium B3_TA06</name>
    <dbReference type="NCBI Taxonomy" id="2012487"/>
    <lineage>
        <taxon>Bacteria</taxon>
        <taxon>Bacteria division TA06</taxon>
    </lineage>
</organism>
<evidence type="ECO:0000313" key="5">
    <source>
        <dbReference type="EMBL" id="TKJ44035.1"/>
    </source>
</evidence>
<name>A0A532VA06_UNCT6</name>
<dbReference type="CDD" id="cd12797">
    <property type="entry name" value="M23_peptidase"/>
    <property type="match status" value="1"/>
</dbReference>
<dbReference type="InterPro" id="IPR016047">
    <property type="entry name" value="M23ase_b-sheet_dom"/>
</dbReference>
<feature type="region of interest" description="Disordered" evidence="3">
    <location>
        <begin position="189"/>
        <end position="214"/>
    </location>
</feature>